<dbReference type="InterPro" id="IPR041679">
    <property type="entry name" value="DNA2/NAM7-like_C"/>
</dbReference>
<organism evidence="8 9">
    <name type="scientific">Segatella copri</name>
    <dbReference type="NCBI Taxonomy" id="165179"/>
    <lineage>
        <taxon>Bacteria</taxon>
        <taxon>Pseudomonadati</taxon>
        <taxon>Bacteroidota</taxon>
        <taxon>Bacteroidia</taxon>
        <taxon>Bacteroidales</taxon>
        <taxon>Prevotellaceae</taxon>
        <taxon>Segatella</taxon>
    </lineage>
</organism>
<evidence type="ECO:0000256" key="2">
    <source>
        <dbReference type="ARBA" id="ARBA00022801"/>
    </source>
</evidence>
<dbReference type="PANTHER" id="PTHR43788:SF8">
    <property type="entry name" value="DNA-BINDING PROTEIN SMUBP-2"/>
    <property type="match status" value="1"/>
</dbReference>
<dbReference type="InterPro" id="IPR027417">
    <property type="entry name" value="P-loop_NTPase"/>
</dbReference>
<dbReference type="InterPro" id="IPR036890">
    <property type="entry name" value="HATPase_C_sf"/>
</dbReference>
<dbReference type="Pfam" id="PF13087">
    <property type="entry name" value="AAA_12"/>
    <property type="match status" value="1"/>
</dbReference>
<dbReference type="GO" id="GO:0043139">
    <property type="term" value="F:5'-3' DNA helicase activity"/>
    <property type="evidence" value="ECO:0007669"/>
    <property type="project" value="TreeGrafter"/>
</dbReference>
<evidence type="ECO:0000313" key="9">
    <source>
        <dbReference type="Proteomes" id="UP000358159"/>
    </source>
</evidence>
<dbReference type="GO" id="GO:0005524">
    <property type="term" value="F:ATP binding"/>
    <property type="evidence" value="ECO:0007669"/>
    <property type="project" value="UniProtKB-KW"/>
</dbReference>
<feature type="domain" description="DNA2/NAM7 helicase-like C-terminal" evidence="6">
    <location>
        <begin position="1335"/>
        <end position="1521"/>
    </location>
</feature>
<feature type="domain" description="Sacsin/Nov" evidence="7">
    <location>
        <begin position="31"/>
        <end position="146"/>
    </location>
</feature>
<keyword evidence="4" id="KW-0067">ATP-binding</keyword>
<dbReference type="Pfam" id="PF25794">
    <property type="entry name" value="SACS"/>
    <property type="match status" value="1"/>
</dbReference>
<evidence type="ECO:0000256" key="4">
    <source>
        <dbReference type="ARBA" id="ARBA00022840"/>
    </source>
</evidence>
<keyword evidence="2" id="KW-0378">Hydrolase</keyword>
<feature type="compositionally biased region" description="Basic and acidic residues" evidence="5">
    <location>
        <begin position="909"/>
        <end position="944"/>
    </location>
</feature>
<evidence type="ECO:0000259" key="7">
    <source>
        <dbReference type="Pfam" id="PF25794"/>
    </source>
</evidence>
<evidence type="ECO:0000256" key="1">
    <source>
        <dbReference type="ARBA" id="ARBA00022741"/>
    </source>
</evidence>
<dbReference type="NCBIfam" id="NF047352">
    <property type="entry name" value="P_loop_sacsin"/>
    <property type="match status" value="1"/>
</dbReference>
<dbReference type="EMBL" id="VZAZ01000034">
    <property type="protein sequence ID" value="MQO55539.1"/>
    <property type="molecule type" value="Genomic_DNA"/>
</dbReference>
<dbReference type="PANTHER" id="PTHR43788">
    <property type="entry name" value="DNA2/NAM7 HELICASE FAMILY MEMBER"/>
    <property type="match status" value="1"/>
</dbReference>
<reference evidence="8 9" key="1">
    <citation type="submission" date="2019-09" db="EMBL/GenBank/DDBJ databases">
        <title>Distinct polysaccharide growth profiles of human intestinal Prevotella copri isolates.</title>
        <authorList>
            <person name="Fehlner-Peach H."/>
            <person name="Magnabosco C."/>
            <person name="Raghavan V."/>
            <person name="Scher J.U."/>
            <person name="Tett A."/>
            <person name="Cox L.M."/>
            <person name="Gottsegen C."/>
            <person name="Watters A."/>
            <person name="Wiltshire- Gordon J.D."/>
            <person name="Segata N."/>
            <person name="Bonneau R."/>
            <person name="Littman D.R."/>
        </authorList>
    </citation>
    <scope>NUCLEOTIDE SEQUENCE [LARGE SCALE GENOMIC DNA]</scope>
    <source>
        <strain evidence="8 9">BVe41219</strain>
    </source>
</reference>
<dbReference type="SUPFAM" id="SSF52540">
    <property type="entry name" value="P-loop containing nucleoside triphosphate hydrolases"/>
    <property type="match status" value="1"/>
</dbReference>
<keyword evidence="1" id="KW-0547">Nucleotide-binding</keyword>
<protein>
    <submittedName>
        <fullName evidence="8">AAA family ATPase</fullName>
    </submittedName>
</protein>
<feature type="region of interest" description="Disordered" evidence="5">
    <location>
        <begin position="907"/>
        <end position="959"/>
    </location>
</feature>
<dbReference type="Gene3D" id="3.30.565.10">
    <property type="entry name" value="Histidine kinase-like ATPase, C-terminal domain"/>
    <property type="match status" value="1"/>
</dbReference>
<evidence type="ECO:0000259" key="6">
    <source>
        <dbReference type="Pfam" id="PF13087"/>
    </source>
</evidence>
<gene>
    <name evidence="8" type="ORF">F7D42_07420</name>
</gene>
<accession>A0A6A7VLA5</accession>
<dbReference type="RefSeq" id="WP_153094966.1">
    <property type="nucleotide sequence ID" value="NZ_JBALKV010000002.1"/>
</dbReference>
<proteinExistence type="predicted"/>
<dbReference type="SUPFAM" id="SSF55874">
    <property type="entry name" value="ATPase domain of HSP90 chaperone/DNA topoisomerase II/histidine kinase"/>
    <property type="match status" value="1"/>
</dbReference>
<dbReference type="InterPro" id="IPR050534">
    <property type="entry name" value="Coronavir_polyprotein_1ab"/>
</dbReference>
<evidence type="ECO:0000313" key="8">
    <source>
        <dbReference type="EMBL" id="MQO55539.1"/>
    </source>
</evidence>
<dbReference type="Gene3D" id="3.40.50.300">
    <property type="entry name" value="P-loop containing nucleotide triphosphate hydrolases"/>
    <property type="match status" value="2"/>
</dbReference>
<dbReference type="Pfam" id="PF13245">
    <property type="entry name" value="AAA_19"/>
    <property type="match status" value="1"/>
</dbReference>
<evidence type="ECO:0000256" key="3">
    <source>
        <dbReference type="ARBA" id="ARBA00022806"/>
    </source>
</evidence>
<keyword evidence="3" id="KW-0347">Helicase</keyword>
<dbReference type="Proteomes" id="UP000358159">
    <property type="component" value="Unassembled WGS sequence"/>
</dbReference>
<sequence>MTPSEDLQNSWFNALHERRKNALGVFKDPEYINVFNGVIDKYCDSAHFIYELLQNADDAKATEVEMVLTKNQFIFTHNGKERFTVSDPENAEEDRMNNRLGHINAITAIGFSSKNNVPTNDIDDIKIGKFGVGFKAVFQYTTTPAIYDKPFCFKIEDYIVPTKLNDTTLQREGKTVFVIPFDRKDIDAQQAYEDIEQKISSLDYPQLFLRNMQTISWNTPTQRGKIVKQLLEKYDTYRNITTALYELNSTRGSQNKILLLSRNVTVADTDNKHIISIGYFLNEKGRIDTECRPNINCFFPTHENIDTCYIIHAPFALVDNRQQIKRNNNVNDSLFKSIGELAADSLVVLKEISIKNKRPLLDDNIFALMHHNLESFEEKKNYYYWEQPEKKSFVDYYMKIVDNEPIFFSKQKKYITKSNGWWGDDGIRKLLSTEQLDYLTKSKKDNYVKIDNEEIKYDFILCSLNTRNAEDMKRYGIDIMSDSKFAEYLNVHFMNAQSEEWLTKLYKYILDNRLTEKYQKNAGLTSEAPMLNAPIIKNECNEFVSPYRGDKLYIFFKSENIVSPEFTINSNLYEKNEQFRSIIKQLGVTEPSIYDQIRIQLAKDLNKEELNHLLKTIIKYNNDCDEKAHHTLFLLLKDKLSLYCKTINDITEESIPCHIDQMIDDSSMLIEYYSCTSIKNKHYIDREFYSETIEAVGERTFNNFLNDFNFCTLPPVVSENAYLTEEELSLRPDKYYSNMKEVVTLEGLNDVLKNIVQSNRAKELSHYIWESLIKILKKDLSTSEGKKLFSNDSGSYHYYKWHTQVWQSCTLREWLRQYKWLYIDGQLKSIEDGVYVDDLIPEMYTYNERLYSLLLIRNSPIIEEEESIKQMSETTQQKFLYGEIAKNNGVSSPEELEKLIQAGRSALQAKEEQKAKEEKHEKTSLQKDLPKREKSEKFSNKDFSEENTSSKIEKHKQTVPKSASLEDVLTGFEEKANLQREEIEQVMTLREMIENSKKYSYGWLKALMTLEVQSTGIESASGKRSINILFDRIMSDTEHVNRIILTSASRNIPNMIEDIDGIPVTFFFRNGEKQTVVFDNASVKEDALIVRGNSSLEPIIKSIINNISIIYRASIDIEKPIELIKRWKSLIEELPFKSDDESVKDNLRSDLKFIFGPPGTGKTTTLAKRIIGLMDQTKQCRILVLAPTNKACDVLAKKVLELEPENDYWLWRFVSTMDPELEDEEIVYQRNSDIMRQDQVCVVSTIARYSFDGFEDGMLNSINWDYVIIDEASMIPLYQILPPLFNEQSGKIWIAGDPFQIDPIVNIDLWKDENIYKMIELRNFANPKTSPVQFDVELLMTQYRSIPVIGELYSQYMYQGKLCHDRSAASHRVLNMGIQESPLNIISFPVNKDSIFETKRLMGSNIHIYSVLFTVEFLKYITGQLSKDCSNKPIRIGVLSPYGVEIQSIEKLYNQTCLPYSNITVDFGTSHGFQGDQCDIVIAVMNPPASGLKRNAELTFINKPNILNVAVSRAKDYLFILMPGKEYELFPMLHELKKLGKIMVSTRCNNFYTSDEIEKIIFGNIHYIEDNTYVTAHQTTNVYSDPLAKYEVRVDDQALDIQINR</sequence>
<comment type="caution">
    <text evidence="8">The sequence shown here is derived from an EMBL/GenBank/DDBJ whole genome shotgun (WGS) entry which is preliminary data.</text>
</comment>
<dbReference type="GO" id="GO:0016787">
    <property type="term" value="F:hydrolase activity"/>
    <property type="evidence" value="ECO:0007669"/>
    <property type="project" value="UniProtKB-KW"/>
</dbReference>
<dbReference type="InterPro" id="IPR058210">
    <property type="entry name" value="SACS/Nov_dom"/>
</dbReference>
<evidence type="ECO:0000256" key="5">
    <source>
        <dbReference type="SAM" id="MobiDB-lite"/>
    </source>
</evidence>
<name>A0A6A7VLA5_9BACT</name>